<dbReference type="SUPFAM" id="SSF54523">
    <property type="entry name" value="Pili subunits"/>
    <property type="match status" value="1"/>
</dbReference>
<evidence type="ECO:0000256" key="8">
    <source>
        <dbReference type="ARBA" id="ARBA00022989"/>
    </source>
</evidence>
<sequence>MMLHRPPPARSAPPPRQRGVALITALLVVALATIAAVAMTSRQHMDIRRTTAVLTHDQAHQLSLAAEAYALRLLGGGEDRELPWEGCLSPPIPATLEGAEITVWLEDLHCRFNLNALGGEDEARHAAFVRLLEEVLQEDPEADLDPEGLARAVGDWLDPETDDPDYRAMDPPRLCANRPMLSPSELRLVRGVDNAAWRALAPYVTALPEADTPLRLEHAPEPVRNALAELVQGDSEGEAPPARYYRLQVRTEIADHRFFLCSVLDTQAQEVLLREQAACGP</sequence>
<accession>A0A1I4R4P5</accession>
<gene>
    <name evidence="11" type="ORF">SAMN05421721_106153</name>
</gene>
<evidence type="ECO:0000256" key="9">
    <source>
        <dbReference type="ARBA" id="ARBA00023136"/>
    </source>
</evidence>
<feature type="domain" description="T2SS protein K first SAM-like" evidence="10">
    <location>
        <begin position="111"/>
        <end position="209"/>
    </location>
</feature>
<evidence type="ECO:0000259" key="10">
    <source>
        <dbReference type="Pfam" id="PF21687"/>
    </source>
</evidence>
<evidence type="ECO:0000256" key="2">
    <source>
        <dbReference type="ARBA" id="ARBA00007246"/>
    </source>
</evidence>
<dbReference type="RefSeq" id="WP_244887877.1">
    <property type="nucleotide sequence ID" value="NZ_FOUO01000006.1"/>
</dbReference>
<dbReference type="InterPro" id="IPR038072">
    <property type="entry name" value="GspK_central_sf"/>
</dbReference>
<comment type="subcellular location">
    <subcellularLocation>
        <location evidence="1">Cell inner membrane</location>
    </subcellularLocation>
</comment>
<keyword evidence="6" id="KW-0812">Transmembrane</keyword>
<proteinExistence type="inferred from homology"/>
<evidence type="ECO:0000256" key="4">
    <source>
        <dbReference type="ARBA" id="ARBA00022475"/>
    </source>
</evidence>
<dbReference type="GO" id="GO:0005886">
    <property type="term" value="C:plasma membrane"/>
    <property type="evidence" value="ECO:0007669"/>
    <property type="project" value="UniProtKB-SubCell"/>
</dbReference>
<dbReference type="InterPro" id="IPR005628">
    <property type="entry name" value="GspK"/>
</dbReference>
<dbReference type="InterPro" id="IPR045584">
    <property type="entry name" value="Pilin-like"/>
</dbReference>
<dbReference type="Gene3D" id="1.10.40.60">
    <property type="entry name" value="EpsJ-like"/>
    <property type="match status" value="1"/>
</dbReference>
<comment type="similarity">
    <text evidence="2">Belongs to the GSP K family.</text>
</comment>
<dbReference type="PANTHER" id="PTHR38831">
    <property type="entry name" value="TYPE II SECRETION SYSTEM PROTEIN K"/>
    <property type="match status" value="1"/>
</dbReference>
<evidence type="ECO:0000256" key="6">
    <source>
        <dbReference type="ARBA" id="ARBA00022692"/>
    </source>
</evidence>
<name>A0A1I4R4P5_ECTMO</name>
<evidence type="ECO:0000256" key="5">
    <source>
        <dbReference type="ARBA" id="ARBA00022519"/>
    </source>
</evidence>
<evidence type="ECO:0000313" key="12">
    <source>
        <dbReference type="Proteomes" id="UP000199556"/>
    </source>
</evidence>
<reference evidence="11 12" key="1">
    <citation type="submission" date="2016-10" db="EMBL/GenBank/DDBJ databases">
        <authorList>
            <person name="de Groot N.N."/>
        </authorList>
    </citation>
    <scope>NUCLEOTIDE SEQUENCE [LARGE SCALE GENOMIC DNA]</scope>
    <source>
        <strain evidence="11 12">DSM 4180</strain>
    </source>
</reference>
<dbReference type="NCBIfam" id="NF037980">
    <property type="entry name" value="T2SS_GspK"/>
    <property type="match status" value="1"/>
</dbReference>
<dbReference type="GO" id="GO:0009306">
    <property type="term" value="P:protein secretion"/>
    <property type="evidence" value="ECO:0007669"/>
    <property type="project" value="InterPro"/>
</dbReference>
<keyword evidence="9" id="KW-0472">Membrane</keyword>
<evidence type="ECO:0000256" key="3">
    <source>
        <dbReference type="ARBA" id="ARBA00022448"/>
    </source>
</evidence>
<keyword evidence="7" id="KW-0653">Protein transport</keyword>
<evidence type="ECO:0000256" key="1">
    <source>
        <dbReference type="ARBA" id="ARBA00004533"/>
    </source>
</evidence>
<keyword evidence="12" id="KW-1185">Reference proteome</keyword>
<keyword evidence="3" id="KW-0813">Transport</keyword>
<dbReference type="EMBL" id="FOUO01000006">
    <property type="protein sequence ID" value="SFM47288.1"/>
    <property type="molecule type" value="Genomic_DNA"/>
</dbReference>
<dbReference type="SUPFAM" id="SSF158544">
    <property type="entry name" value="GspK insert domain-like"/>
    <property type="match status" value="1"/>
</dbReference>
<evidence type="ECO:0000313" key="11">
    <source>
        <dbReference type="EMBL" id="SFM47288.1"/>
    </source>
</evidence>
<keyword evidence="8" id="KW-1133">Transmembrane helix</keyword>
<keyword evidence="5" id="KW-0997">Cell inner membrane</keyword>
<dbReference type="Pfam" id="PF21687">
    <property type="entry name" value="T2SSK_1st"/>
    <property type="match status" value="1"/>
</dbReference>
<dbReference type="AlphaFoldDB" id="A0A1I4R4P5"/>
<dbReference type="PANTHER" id="PTHR38831:SF1">
    <property type="entry name" value="TYPE II SECRETION SYSTEM PROTEIN K-RELATED"/>
    <property type="match status" value="1"/>
</dbReference>
<evidence type="ECO:0000256" key="7">
    <source>
        <dbReference type="ARBA" id="ARBA00022927"/>
    </source>
</evidence>
<dbReference type="STRING" id="195064.SAMN05421721_106153"/>
<protein>
    <submittedName>
        <fullName evidence="11">General secretion pathway protein K</fullName>
    </submittedName>
</protein>
<dbReference type="Proteomes" id="UP000199556">
    <property type="component" value="Unassembled WGS sequence"/>
</dbReference>
<keyword evidence="4" id="KW-1003">Cell membrane</keyword>
<organism evidence="11 12">
    <name type="scientific">Ectothiorhodospira mobilis</name>
    <dbReference type="NCBI Taxonomy" id="195064"/>
    <lineage>
        <taxon>Bacteria</taxon>
        <taxon>Pseudomonadati</taxon>
        <taxon>Pseudomonadota</taxon>
        <taxon>Gammaproteobacteria</taxon>
        <taxon>Chromatiales</taxon>
        <taxon>Ectothiorhodospiraceae</taxon>
        <taxon>Ectothiorhodospira</taxon>
    </lineage>
</organism>
<dbReference type="InterPro" id="IPR049031">
    <property type="entry name" value="T2SSK_SAM-like_1st"/>
</dbReference>